<dbReference type="EMBL" id="JACJTU010000007">
    <property type="protein sequence ID" value="MBD2734086.1"/>
    <property type="molecule type" value="Genomic_DNA"/>
</dbReference>
<reference evidence="1 2" key="1">
    <citation type="journal article" date="2020" name="ISME J.">
        <title>Comparative genomics reveals insights into cyanobacterial evolution and habitat adaptation.</title>
        <authorList>
            <person name="Chen M.Y."/>
            <person name="Teng W.K."/>
            <person name="Zhao L."/>
            <person name="Hu C.X."/>
            <person name="Zhou Y.K."/>
            <person name="Han B.P."/>
            <person name="Song L.R."/>
            <person name="Shu W.S."/>
        </authorList>
    </citation>
    <scope>NUCLEOTIDE SEQUENCE [LARGE SCALE GENOMIC DNA]</scope>
    <source>
        <strain evidence="1 2">FACHB-159</strain>
    </source>
</reference>
<evidence type="ECO:0000313" key="2">
    <source>
        <dbReference type="Proteomes" id="UP000637383"/>
    </source>
</evidence>
<gene>
    <name evidence="1" type="ORF">H6H03_09175</name>
</gene>
<proteinExistence type="predicted"/>
<name>A0ABR8K5N7_9NOSO</name>
<keyword evidence="2" id="KW-1185">Reference proteome</keyword>
<comment type="caution">
    <text evidence="1">The sequence shown here is derived from an EMBL/GenBank/DDBJ whole genome shotgun (WGS) entry which is preliminary data.</text>
</comment>
<protein>
    <submittedName>
        <fullName evidence="1">Uncharacterized protein</fullName>
    </submittedName>
</protein>
<evidence type="ECO:0000313" key="1">
    <source>
        <dbReference type="EMBL" id="MBD2734086.1"/>
    </source>
</evidence>
<dbReference type="RefSeq" id="WP_190954809.1">
    <property type="nucleotide sequence ID" value="NZ_JACJTU010000007.1"/>
</dbReference>
<accession>A0ABR8K5N7</accession>
<sequence length="100" mass="10865">MNYQKLDAALATALNDVQDSEKPSLGVFIHTEPILDSNATAVLENFGVSGVTSGKDIFTATLSPNAISQLSEQPWVKYLKRSQQLHLVNRRIGIGKLGVQ</sequence>
<dbReference type="Proteomes" id="UP000637383">
    <property type="component" value="Unassembled WGS sequence"/>
</dbReference>
<organism evidence="1 2">
    <name type="scientific">Nostoc paludosum FACHB-159</name>
    <dbReference type="NCBI Taxonomy" id="2692908"/>
    <lineage>
        <taxon>Bacteria</taxon>
        <taxon>Bacillati</taxon>
        <taxon>Cyanobacteriota</taxon>
        <taxon>Cyanophyceae</taxon>
        <taxon>Nostocales</taxon>
        <taxon>Nostocaceae</taxon>
        <taxon>Nostoc</taxon>
    </lineage>
</organism>